<dbReference type="Proteomes" id="UP000050430">
    <property type="component" value="Unassembled WGS sequence"/>
</dbReference>
<accession>A0A0P6WNQ5</accession>
<evidence type="ECO:0000313" key="2">
    <source>
        <dbReference type="Proteomes" id="UP000050430"/>
    </source>
</evidence>
<protein>
    <submittedName>
        <fullName evidence="1">Uncharacterized protein</fullName>
    </submittedName>
</protein>
<dbReference type="OrthoDB" id="5458712at2"/>
<reference evidence="1 2" key="1">
    <citation type="submission" date="2015-07" db="EMBL/GenBank/DDBJ databases">
        <title>Genome sequence of Leptolinea tardivitalis DSM 16556.</title>
        <authorList>
            <person name="Hemp J."/>
            <person name="Ward L.M."/>
            <person name="Pace L.A."/>
            <person name="Fischer W.W."/>
        </authorList>
    </citation>
    <scope>NUCLEOTIDE SEQUENCE [LARGE SCALE GENOMIC DNA]</scope>
    <source>
        <strain evidence="1 2">YMTK-2</strain>
    </source>
</reference>
<sequence>MTIPPVTADIWKELILRKKVFEFDYLALQMLLGKLATDVQKDPSPAKIEQSVSRLYELMILNQNNPAARRDLQKLNA</sequence>
<dbReference type="AlphaFoldDB" id="A0A0P6WNQ5"/>
<dbReference type="STRING" id="229920.ADM99_09480"/>
<evidence type="ECO:0000313" key="1">
    <source>
        <dbReference type="EMBL" id="KPL71688.1"/>
    </source>
</evidence>
<name>A0A0P6WNQ5_9CHLR</name>
<organism evidence="1 2">
    <name type="scientific">Leptolinea tardivitalis</name>
    <dbReference type="NCBI Taxonomy" id="229920"/>
    <lineage>
        <taxon>Bacteria</taxon>
        <taxon>Bacillati</taxon>
        <taxon>Chloroflexota</taxon>
        <taxon>Anaerolineae</taxon>
        <taxon>Anaerolineales</taxon>
        <taxon>Anaerolineaceae</taxon>
        <taxon>Leptolinea</taxon>
    </lineage>
</organism>
<gene>
    <name evidence="1" type="ORF">ADM99_09480</name>
</gene>
<keyword evidence="2" id="KW-1185">Reference proteome</keyword>
<comment type="caution">
    <text evidence="1">The sequence shown here is derived from an EMBL/GenBank/DDBJ whole genome shotgun (WGS) entry which is preliminary data.</text>
</comment>
<proteinExistence type="predicted"/>
<dbReference type="RefSeq" id="WP_062420278.1">
    <property type="nucleotide sequence ID" value="NZ_BBYA01000001.1"/>
</dbReference>
<dbReference type="EMBL" id="LGCK01000010">
    <property type="protein sequence ID" value="KPL71688.1"/>
    <property type="molecule type" value="Genomic_DNA"/>
</dbReference>